<evidence type="ECO:0000256" key="6">
    <source>
        <dbReference type="SAM" id="MobiDB-lite"/>
    </source>
</evidence>
<keyword evidence="3" id="KW-0731">Sigma factor</keyword>
<dbReference type="InterPro" id="IPR007627">
    <property type="entry name" value="RNA_pol_sigma70_r2"/>
</dbReference>
<evidence type="ECO:0000256" key="2">
    <source>
        <dbReference type="ARBA" id="ARBA00023015"/>
    </source>
</evidence>
<dbReference type="InterPro" id="IPR036388">
    <property type="entry name" value="WH-like_DNA-bd_sf"/>
</dbReference>
<dbReference type="SUPFAM" id="SSF88946">
    <property type="entry name" value="Sigma2 domain of RNA polymerase sigma factors"/>
    <property type="match status" value="1"/>
</dbReference>
<reference evidence="9 10" key="1">
    <citation type="submission" date="2019-02" db="EMBL/GenBank/DDBJ databases">
        <title>Dyella amyloliquefaciens sp. nov., isolated from forest soil.</title>
        <authorList>
            <person name="Gao Z.-H."/>
            <person name="Qiu L.-H."/>
        </authorList>
    </citation>
    <scope>NUCLEOTIDE SEQUENCE [LARGE SCALE GENOMIC DNA]</scope>
    <source>
        <strain evidence="9 10">KACC 12747</strain>
    </source>
</reference>
<evidence type="ECO:0000256" key="4">
    <source>
        <dbReference type="ARBA" id="ARBA00023125"/>
    </source>
</evidence>
<evidence type="ECO:0000259" key="7">
    <source>
        <dbReference type="Pfam" id="PF04542"/>
    </source>
</evidence>
<evidence type="ECO:0000259" key="8">
    <source>
        <dbReference type="Pfam" id="PF08281"/>
    </source>
</evidence>
<dbReference type="Pfam" id="PF08281">
    <property type="entry name" value="Sigma70_r4_2"/>
    <property type="match status" value="1"/>
</dbReference>
<evidence type="ECO:0000313" key="9">
    <source>
        <dbReference type="EMBL" id="TCI13796.1"/>
    </source>
</evidence>
<comment type="caution">
    <text evidence="9">The sequence shown here is derived from an EMBL/GenBank/DDBJ whole genome shotgun (WGS) entry which is preliminary data.</text>
</comment>
<feature type="region of interest" description="Disordered" evidence="6">
    <location>
        <begin position="79"/>
        <end position="109"/>
    </location>
</feature>
<gene>
    <name evidence="9" type="ORF">EZM97_03580</name>
</gene>
<feature type="domain" description="RNA polymerase sigma-70 region 2" evidence="7">
    <location>
        <begin position="20"/>
        <end position="83"/>
    </location>
</feature>
<name>A0A4R0Z3G7_9GAMM</name>
<proteinExistence type="inferred from homology"/>
<keyword evidence="4" id="KW-0238">DNA-binding</keyword>
<dbReference type="Gene3D" id="1.10.1740.10">
    <property type="match status" value="1"/>
</dbReference>
<dbReference type="InterPro" id="IPR039425">
    <property type="entry name" value="RNA_pol_sigma-70-like"/>
</dbReference>
<dbReference type="InterPro" id="IPR013324">
    <property type="entry name" value="RNA_pol_sigma_r3/r4-like"/>
</dbReference>
<dbReference type="InterPro" id="IPR013325">
    <property type="entry name" value="RNA_pol_sigma_r2"/>
</dbReference>
<dbReference type="EMBL" id="SJTG01000001">
    <property type="protein sequence ID" value="TCI13796.1"/>
    <property type="molecule type" value="Genomic_DNA"/>
</dbReference>
<dbReference type="GO" id="GO:0006352">
    <property type="term" value="P:DNA-templated transcription initiation"/>
    <property type="evidence" value="ECO:0007669"/>
    <property type="project" value="InterPro"/>
</dbReference>
<dbReference type="InterPro" id="IPR013249">
    <property type="entry name" value="RNA_pol_sigma70_r4_t2"/>
</dbReference>
<dbReference type="GO" id="GO:0016987">
    <property type="term" value="F:sigma factor activity"/>
    <property type="evidence" value="ECO:0007669"/>
    <property type="project" value="UniProtKB-KW"/>
</dbReference>
<accession>A0A4R0Z3G7</accession>
<protein>
    <submittedName>
        <fullName evidence="9">Sigma-70 family RNA polymerase sigma factor</fullName>
    </submittedName>
</protein>
<dbReference type="Gene3D" id="1.10.10.10">
    <property type="entry name" value="Winged helix-like DNA-binding domain superfamily/Winged helix DNA-binding domain"/>
    <property type="match status" value="1"/>
</dbReference>
<feature type="domain" description="RNA polymerase sigma factor 70 region 4 type 2" evidence="8">
    <location>
        <begin position="115"/>
        <end position="166"/>
    </location>
</feature>
<dbReference type="AlphaFoldDB" id="A0A4R0Z3G7"/>
<keyword evidence="5" id="KW-0804">Transcription</keyword>
<keyword evidence="10" id="KW-1185">Reference proteome</keyword>
<dbReference type="SUPFAM" id="SSF88659">
    <property type="entry name" value="Sigma3 and sigma4 domains of RNA polymerase sigma factors"/>
    <property type="match status" value="1"/>
</dbReference>
<evidence type="ECO:0000256" key="1">
    <source>
        <dbReference type="ARBA" id="ARBA00010641"/>
    </source>
</evidence>
<evidence type="ECO:0000256" key="3">
    <source>
        <dbReference type="ARBA" id="ARBA00023082"/>
    </source>
</evidence>
<comment type="similarity">
    <text evidence="1">Belongs to the sigma-70 factor family. ECF subfamily.</text>
</comment>
<keyword evidence="2" id="KW-0805">Transcription regulation</keyword>
<sequence>MAAAQTGDRRAYEQVLAEAVPLIRAAARRQGVPTDSIDDVVQETLLTIHRVRQTFDPSRSFDAWLNAIASRRAIDGLRGQGRRDRREVNDELAYENHPDGDDATRDTQRAQDDARLHEAIAGLPPGQREAVEHLALKEQSLAEAAQATGRTAGALKVNLHRALKALRQRIEGDA</sequence>
<dbReference type="PANTHER" id="PTHR43133">
    <property type="entry name" value="RNA POLYMERASE ECF-TYPE SIGMA FACTO"/>
    <property type="match status" value="1"/>
</dbReference>
<dbReference type="Pfam" id="PF04542">
    <property type="entry name" value="Sigma70_r2"/>
    <property type="match status" value="1"/>
</dbReference>
<dbReference type="Proteomes" id="UP000291822">
    <property type="component" value="Unassembled WGS sequence"/>
</dbReference>
<organism evidence="9 10">
    <name type="scientific">Dyella soli</name>
    <dbReference type="NCBI Taxonomy" id="522319"/>
    <lineage>
        <taxon>Bacteria</taxon>
        <taxon>Pseudomonadati</taxon>
        <taxon>Pseudomonadota</taxon>
        <taxon>Gammaproteobacteria</taxon>
        <taxon>Lysobacterales</taxon>
        <taxon>Rhodanobacteraceae</taxon>
        <taxon>Dyella</taxon>
    </lineage>
</organism>
<dbReference type="InterPro" id="IPR014284">
    <property type="entry name" value="RNA_pol_sigma-70_dom"/>
</dbReference>
<evidence type="ECO:0000256" key="5">
    <source>
        <dbReference type="ARBA" id="ARBA00023163"/>
    </source>
</evidence>
<dbReference type="NCBIfam" id="TIGR02937">
    <property type="entry name" value="sigma70-ECF"/>
    <property type="match status" value="1"/>
</dbReference>
<dbReference type="GO" id="GO:0003677">
    <property type="term" value="F:DNA binding"/>
    <property type="evidence" value="ECO:0007669"/>
    <property type="project" value="UniProtKB-KW"/>
</dbReference>
<dbReference type="PANTHER" id="PTHR43133:SF58">
    <property type="entry name" value="ECF RNA POLYMERASE SIGMA FACTOR SIGD"/>
    <property type="match status" value="1"/>
</dbReference>
<feature type="compositionally biased region" description="Basic and acidic residues" evidence="6">
    <location>
        <begin position="81"/>
        <end position="109"/>
    </location>
</feature>
<evidence type="ECO:0000313" key="10">
    <source>
        <dbReference type="Proteomes" id="UP000291822"/>
    </source>
</evidence>